<comment type="similarity">
    <text evidence="1">Belongs to the ROK (NagC/XylR) family.</text>
</comment>
<dbReference type="SUPFAM" id="SSF46785">
    <property type="entry name" value="Winged helix' DNA-binding domain"/>
    <property type="match status" value="1"/>
</dbReference>
<dbReference type="Gene3D" id="1.10.10.10">
    <property type="entry name" value="Winged helix-like DNA-binding domain superfamily/Winged helix DNA-binding domain"/>
    <property type="match status" value="1"/>
</dbReference>
<dbReference type="PANTHER" id="PTHR18964:SF149">
    <property type="entry name" value="BIFUNCTIONAL UDP-N-ACETYLGLUCOSAMINE 2-EPIMERASE_N-ACETYLMANNOSAMINE KINASE"/>
    <property type="match status" value="1"/>
</dbReference>
<keyword evidence="3" id="KW-1185">Reference proteome</keyword>
<reference evidence="2 3" key="1">
    <citation type="submission" date="2016-11" db="EMBL/GenBank/DDBJ databases">
        <authorList>
            <person name="Jaros S."/>
            <person name="Januszkiewicz K."/>
            <person name="Wedrychowicz H."/>
        </authorList>
    </citation>
    <scope>NUCLEOTIDE SEQUENCE [LARGE SCALE GENOMIC DNA]</scope>
    <source>
        <strain evidence="2 3">DSM 19436</strain>
    </source>
</reference>
<dbReference type="InterPro" id="IPR043129">
    <property type="entry name" value="ATPase_NBD"/>
</dbReference>
<proteinExistence type="inferred from homology"/>
<dbReference type="InterPro" id="IPR000600">
    <property type="entry name" value="ROK"/>
</dbReference>
<organism evidence="2 3">
    <name type="scientific">Kaistia soli DSM 19436</name>
    <dbReference type="NCBI Taxonomy" id="1122133"/>
    <lineage>
        <taxon>Bacteria</taxon>
        <taxon>Pseudomonadati</taxon>
        <taxon>Pseudomonadota</taxon>
        <taxon>Alphaproteobacteria</taxon>
        <taxon>Hyphomicrobiales</taxon>
        <taxon>Kaistiaceae</taxon>
        <taxon>Kaistia</taxon>
    </lineage>
</organism>
<dbReference type="OrthoDB" id="49685at2"/>
<sequence length="417" mass="44047">MERPGNGRGSNSAQLRRYNERLVLQRLRRAGEASKADLARAADLTNTAIGGIIEKLVDLGLIEAVGKRHGGGRGQPATILRPNPDGAYGIGVRLDRRSIETVLIDFGGRILARRDHDTVLPAPEEALALVARDVFELHATLDPAAQARFAGIGVAHPYNLGAWLGRLGLPPSAFERWDTFDFPACLEEETGLPVFAENDGSAATIAELFYGVGRRADDFLYLFIGPAIGGGIVTGGDCLRGSHGNAGDVAVMPVAPSRLASAPSPADGRDLLITRASLNALARHLAYHGEASDTALVLEAAIRLPHQAVDEWLDDMVDALAPAVWSAIALLDVPLVVVDADIDAGLVGAVLSRLAAALETAKPEARRPPQLQRGSFGRDAGAIGAASLPMFFNFAPRASILTRADDDRGGRDLLVEA</sequence>
<dbReference type="Proteomes" id="UP000184485">
    <property type="component" value="Unassembled WGS sequence"/>
</dbReference>
<dbReference type="EMBL" id="FQUP01000001">
    <property type="protein sequence ID" value="SHE65768.1"/>
    <property type="molecule type" value="Genomic_DNA"/>
</dbReference>
<evidence type="ECO:0000313" key="2">
    <source>
        <dbReference type="EMBL" id="SHE65768.1"/>
    </source>
</evidence>
<dbReference type="InterPro" id="IPR036388">
    <property type="entry name" value="WH-like_DNA-bd_sf"/>
</dbReference>
<dbReference type="InterPro" id="IPR036390">
    <property type="entry name" value="WH_DNA-bd_sf"/>
</dbReference>
<dbReference type="GO" id="GO:0016301">
    <property type="term" value="F:kinase activity"/>
    <property type="evidence" value="ECO:0007669"/>
    <property type="project" value="UniProtKB-KW"/>
</dbReference>
<name>A0A1M4VAD3_9HYPH</name>
<gene>
    <name evidence="2" type="ORF">SAMN02745157_0648</name>
</gene>
<keyword evidence="2" id="KW-0808">Transferase</keyword>
<accession>A0A1M4VAD3</accession>
<dbReference type="AlphaFoldDB" id="A0A1M4VAD3"/>
<dbReference type="Pfam" id="PF00480">
    <property type="entry name" value="ROK"/>
    <property type="match status" value="1"/>
</dbReference>
<dbReference type="Gene3D" id="3.30.420.40">
    <property type="match status" value="2"/>
</dbReference>
<dbReference type="PANTHER" id="PTHR18964">
    <property type="entry name" value="ROK (REPRESSOR, ORF, KINASE) FAMILY"/>
    <property type="match status" value="1"/>
</dbReference>
<protein>
    <submittedName>
        <fullName evidence="2">Sugar kinase of the NBD/HSP70 family, may contain an N-terminal HTH domain</fullName>
    </submittedName>
</protein>
<evidence type="ECO:0000313" key="3">
    <source>
        <dbReference type="Proteomes" id="UP000184485"/>
    </source>
</evidence>
<dbReference type="RefSeq" id="WP_073051332.1">
    <property type="nucleotide sequence ID" value="NZ_FQUP01000001.1"/>
</dbReference>
<dbReference type="SUPFAM" id="SSF53067">
    <property type="entry name" value="Actin-like ATPase domain"/>
    <property type="match status" value="1"/>
</dbReference>
<evidence type="ECO:0000256" key="1">
    <source>
        <dbReference type="ARBA" id="ARBA00006479"/>
    </source>
</evidence>
<dbReference type="STRING" id="1122133.SAMN02745157_0648"/>
<keyword evidence="2" id="KW-0418">Kinase</keyword>